<evidence type="ECO:0000313" key="4">
    <source>
        <dbReference type="EMBL" id="AKN63415.1"/>
    </source>
</evidence>
<name>Q6QXI6_GVAS</name>
<dbReference type="EMBL" id="AY522332">
    <property type="protein sequence ID" value="AAS82612.1"/>
    <property type="molecule type" value="Genomic_DNA"/>
</dbReference>
<organismHost>
    <name type="scientific">Agrotis segetum</name>
    <name type="common">Turnip moth</name>
    <dbReference type="NCBI Taxonomy" id="47767"/>
</organismHost>
<feature type="region of interest" description="Disordered" evidence="1">
    <location>
        <begin position="57"/>
        <end position="76"/>
    </location>
</feature>
<evidence type="ECO:0000313" key="6">
    <source>
        <dbReference type="Proteomes" id="UP000232958"/>
    </source>
</evidence>
<evidence type="ECO:0000256" key="1">
    <source>
        <dbReference type="SAM" id="MobiDB-lite"/>
    </source>
</evidence>
<gene>
    <name evidence="2" type="primary">ORF126</name>
    <name evidence="3" type="ORF">AsGV139</name>
    <name evidence="4" type="ORF">AsGV142</name>
    <name evidence="2" type="ORF">AsGVgp126</name>
</gene>
<reference evidence="2 5" key="1">
    <citation type="submission" date="2004-09" db="EMBL/GenBank/DDBJ databases">
        <authorList>
            <person name="Ai X.L."/>
            <person name="Wang Z.F."/>
            <person name="Wang B."/>
            <person name="Zhang W."/>
            <person name="Li F."/>
            <person name="Fu J.H."/>
            <person name="Cui C.S."/>
            <person name="Shi Y.H."/>
            <person name="He M."/>
        </authorList>
    </citation>
    <scope>NUCLEOTIDE SEQUENCE [LARGE SCALE GENOMIC DNA]</scope>
</reference>
<evidence type="ECO:0000313" key="2">
    <source>
        <dbReference type="EMBL" id="AAS82612.1"/>
    </source>
</evidence>
<accession>Q6QXI6</accession>
<dbReference type="EMBL" id="KR584663">
    <property type="protein sequence ID" value="AKN63415.1"/>
    <property type="molecule type" value="Genomic_DNA"/>
</dbReference>
<dbReference type="InterPro" id="IPR009855">
    <property type="entry name" value="Baculo_LEF-10"/>
</dbReference>
<dbReference type="Proteomes" id="UP000232958">
    <property type="component" value="Segment"/>
</dbReference>
<dbReference type="EMBL" id="KC994902">
    <property type="protein sequence ID" value="AHN92178.1"/>
    <property type="molecule type" value="Genomic_DNA"/>
</dbReference>
<dbReference type="Proteomes" id="UP000202635">
    <property type="component" value="Genome"/>
</dbReference>
<organism evidence="2 5">
    <name type="scientific">Agrotis segetum granulosis virus</name>
    <name type="common">AsGV</name>
    <name type="synonym">Agrotis segetum granulovirus</name>
    <dbReference type="NCBI Taxonomy" id="10464"/>
    <lineage>
        <taxon>Viruses</taxon>
        <taxon>Viruses incertae sedis</taxon>
        <taxon>Naldaviricetes</taxon>
        <taxon>Lefavirales</taxon>
        <taxon>Baculoviridae</taxon>
        <taxon>Betabaculovirus</taxon>
        <taxon>Betabaculovirus agsegetum</taxon>
    </lineage>
</organism>
<feature type="compositionally biased region" description="Low complexity" evidence="1">
    <location>
        <begin position="57"/>
        <end position="67"/>
    </location>
</feature>
<dbReference type="Pfam" id="PF07206">
    <property type="entry name" value="Baculo_LEF-10"/>
    <property type="match status" value="1"/>
</dbReference>
<protein>
    <submittedName>
        <fullName evidence="3">Lef-10</fullName>
    </submittedName>
    <submittedName>
        <fullName evidence="2">ORF126</fullName>
    </submittedName>
</protein>
<evidence type="ECO:0000313" key="5">
    <source>
        <dbReference type="Proteomes" id="UP000202635"/>
    </source>
</evidence>
<reference evidence="4 6" key="3">
    <citation type="submission" date="2015-05" db="EMBL/GenBank/DDBJ databases">
        <title>Complete Sequence of an Agrotis segetum granulovirus isolate from Europe.</title>
        <authorList>
            <person name="Gueli Alletti G."/>
            <person name="Wennmann J.T."/>
            <person name="Jehle J.A."/>
        </authorList>
    </citation>
    <scope>NUCLEOTIDE SEQUENCE [LARGE SCALE GENOMIC DNA]</scope>
    <source>
        <strain evidence="4 6">DA</strain>
    </source>
</reference>
<dbReference type="OrthoDB" id="28675at10239"/>
<reference evidence="3" key="2">
    <citation type="journal article" date="2014" name="Arch. Virol.">
        <title>Complete genome sequence of Agrotis segetum granulovirus Shanghai strain.</title>
        <authorList>
            <person name="Zhang X."/>
            <person name="Liang Z."/>
            <person name="Yin X."/>
            <person name="Wang J."/>
            <person name="Shao X."/>
        </authorList>
    </citation>
    <scope>NUCLEOTIDE SEQUENCE</scope>
    <source>
        <strain evidence="3">L1</strain>
    </source>
</reference>
<proteinExistence type="predicted"/>
<keyword evidence="6" id="KW-1185">Reference proteome</keyword>
<sequence length="76" mass="8463">MSEVTDHILKNNVCIIDNKYLIFYVISPTENAVFTTCYGTIDTLPTYSDFKESVSVSSKFSDLSSDSNNGKRKGVL</sequence>
<evidence type="ECO:0000313" key="3">
    <source>
        <dbReference type="EMBL" id="AHN92178.1"/>
    </source>
</evidence>